<evidence type="ECO:0000256" key="1">
    <source>
        <dbReference type="SAM" id="Phobius"/>
    </source>
</evidence>
<feature type="transmembrane region" description="Helical" evidence="1">
    <location>
        <begin position="25"/>
        <end position="43"/>
    </location>
</feature>
<accession>A0A381QTV6</accession>
<keyword evidence="1" id="KW-0812">Transmembrane</keyword>
<evidence type="ECO:0000313" key="2">
    <source>
        <dbReference type="EMBL" id="SUZ82846.1"/>
    </source>
</evidence>
<proteinExistence type="predicted"/>
<dbReference type="EMBL" id="UINC01001526">
    <property type="protein sequence ID" value="SUZ82846.1"/>
    <property type="molecule type" value="Genomic_DNA"/>
</dbReference>
<protein>
    <submittedName>
        <fullName evidence="2">Uncharacterized protein</fullName>
    </submittedName>
</protein>
<gene>
    <name evidence="2" type="ORF">METZ01_LOCUS35700</name>
</gene>
<keyword evidence="1" id="KW-1133">Transmembrane helix</keyword>
<feature type="non-terminal residue" evidence="2">
    <location>
        <position position="105"/>
    </location>
</feature>
<sequence length="105" mass="12012">VIDESIRPDVRWVRHRSTLGPLPRWGLVLVVVLIGVLVGYRMFMDWVSDQMTPSDLPGVEVEFTIVEGWSTNDVVASLGDVDVIDNPAMFRQWMRCPMGVRWLID</sequence>
<reference evidence="2" key="1">
    <citation type="submission" date="2018-05" db="EMBL/GenBank/DDBJ databases">
        <authorList>
            <person name="Lanie J.A."/>
            <person name="Ng W.-L."/>
            <person name="Kazmierczak K.M."/>
            <person name="Andrzejewski T.M."/>
            <person name="Davidsen T.M."/>
            <person name="Wayne K.J."/>
            <person name="Tettelin H."/>
            <person name="Glass J.I."/>
            <person name="Rusch D."/>
            <person name="Podicherti R."/>
            <person name="Tsui H.-C.T."/>
            <person name="Winkler M.E."/>
        </authorList>
    </citation>
    <scope>NUCLEOTIDE SEQUENCE</scope>
</reference>
<dbReference type="AlphaFoldDB" id="A0A381QTV6"/>
<feature type="non-terminal residue" evidence="2">
    <location>
        <position position="1"/>
    </location>
</feature>
<name>A0A381QTV6_9ZZZZ</name>
<keyword evidence="1" id="KW-0472">Membrane</keyword>
<organism evidence="2">
    <name type="scientific">marine metagenome</name>
    <dbReference type="NCBI Taxonomy" id="408172"/>
    <lineage>
        <taxon>unclassified sequences</taxon>
        <taxon>metagenomes</taxon>
        <taxon>ecological metagenomes</taxon>
    </lineage>
</organism>